<sequence>MTKSLKVLPNKVFRFIQPTLVNENHVIAVENLNVKAMVRNHNLAKAISDCSWGMFCTMLKYKAEWQGKTYIEFLTPQTVNKKLKSDPR</sequence>
<name>A0A3G9JMB2_MICVR</name>
<evidence type="ECO:0008006" key="4">
    <source>
        <dbReference type="Google" id="ProtNLM"/>
    </source>
</evidence>
<dbReference type="EMBL" id="AP019314">
    <property type="protein sequence ID" value="BBH41606.1"/>
    <property type="molecule type" value="Genomic_DNA"/>
</dbReference>
<accession>A0A3G9JMB2</accession>
<dbReference type="RefSeq" id="WP_004163244.1">
    <property type="nucleotide sequence ID" value="NZ_AP019314.1"/>
</dbReference>
<dbReference type="KEGG" id="mvz:myaer102_42240"/>
<evidence type="ECO:0000313" key="2">
    <source>
        <dbReference type="EMBL" id="BBH41606.1"/>
    </source>
</evidence>
<dbReference type="NCBIfam" id="TIGR01766">
    <property type="entry name" value="IS200/IS605 family accessory protein TnpB-like domain"/>
    <property type="match status" value="1"/>
</dbReference>
<dbReference type="GO" id="GO:0003677">
    <property type="term" value="F:DNA binding"/>
    <property type="evidence" value="ECO:0007669"/>
    <property type="project" value="UniProtKB-KW"/>
</dbReference>
<dbReference type="AlphaFoldDB" id="A0A3G9JMB2"/>
<evidence type="ECO:0000256" key="1">
    <source>
        <dbReference type="ARBA" id="ARBA00023125"/>
    </source>
</evidence>
<evidence type="ECO:0000313" key="3">
    <source>
        <dbReference type="Proteomes" id="UP000278152"/>
    </source>
</evidence>
<reference evidence="2 3" key="1">
    <citation type="submission" date="2018-11" db="EMBL/GenBank/DDBJ databases">
        <title>Complete genome sequence of Microcystis aeruginosa NIES-102.</title>
        <authorList>
            <person name="Yamaguchi H."/>
            <person name="Suzuki S."/>
            <person name="Kawachi M."/>
        </authorList>
    </citation>
    <scope>NUCLEOTIDE SEQUENCE [LARGE SCALE GENOMIC DNA]</scope>
    <source>
        <strain evidence="2 3">NIES-102</strain>
    </source>
</reference>
<dbReference type="InterPro" id="IPR010095">
    <property type="entry name" value="Cas12f1-like_TNB"/>
</dbReference>
<keyword evidence="1" id="KW-0238">DNA-binding</keyword>
<gene>
    <name evidence="2" type="ORF">myaer102_42240</name>
</gene>
<proteinExistence type="predicted"/>
<protein>
    <recommendedName>
        <fullName evidence="4">Transposase</fullName>
    </recommendedName>
</protein>
<organism evidence="2 3">
    <name type="scientific">Microcystis viridis NIES-102</name>
    <dbReference type="NCBI Taxonomy" id="213615"/>
    <lineage>
        <taxon>Bacteria</taxon>
        <taxon>Bacillati</taxon>
        <taxon>Cyanobacteriota</taxon>
        <taxon>Cyanophyceae</taxon>
        <taxon>Oscillatoriophycideae</taxon>
        <taxon>Chroococcales</taxon>
        <taxon>Microcystaceae</taxon>
        <taxon>Microcystis</taxon>
    </lineage>
</organism>
<dbReference type="Proteomes" id="UP000278152">
    <property type="component" value="Chromosome"/>
</dbReference>